<proteinExistence type="predicted"/>
<accession>A0A8S5QWB6</accession>
<dbReference type="EMBL" id="BK015743">
    <property type="protein sequence ID" value="DAE22940.1"/>
    <property type="molecule type" value="Genomic_DNA"/>
</dbReference>
<reference evidence="1" key="1">
    <citation type="journal article" date="2021" name="Proc. Natl. Acad. Sci. U.S.A.">
        <title>A Catalog of Tens of Thousands of Viruses from Human Metagenomes Reveals Hidden Associations with Chronic Diseases.</title>
        <authorList>
            <person name="Tisza M.J."/>
            <person name="Buck C.B."/>
        </authorList>
    </citation>
    <scope>NUCLEOTIDE SEQUENCE</scope>
    <source>
        <strain evidence="1">CtzSN25</strain>
    </source>
</reference>
<name>A0A8S5QWB6_9CAUD</name>
<protein>
    <submittedName>
        <fullName evidence="1">Uncharacterized protein</fullName>
    </submittedName>
</protein>
<evidence type="ECO:0000313" key="1">
    <source>
        <dbReference type="EMBL" id="DAE22940.1"/>
    </source>
</evidence>
<organism evidence="1">
    <name type="scientific">Siphoviridae sp. ctzSN25</name>
    <dbReference type="NCBI Taxonomy" id="2826529"/>
    <lineage>
        <taxon>Viruses</taxon>
        <taxon>Duplodnaviria</taxon>
        <taxon>Heunggongvirae</taxon>
        <taxon>Uroviricota</taxon>
        <taxon>Caudoviricetes</taxon>
    </lineage>
</organism>
<sequence>MSDCINCQCEEIVPGSTACASLKKQNDDRIKLHSLVLRDTTLCDLPEQTSKAFYSQWCFNKNLTSQVCWLMNNSSGGKTYKAGKDISISNDGVISFTGTIPTPSPAYDDADLRAENARLKGALMKIINNLTASGAWQGGLEGDFVLRRNIATGNINLFSNTVDSDFFIRTNNGKTENDLAGGIN</sequence>